<dbReference type="Proteomes" id="UP000828048">
    <property type="component" value="Chromosome 9"/>
</dbReference>
<reference evidence="1 2" key="1">
    <citation type="journal article" date="2021" name="Hortic Res">
        <title>High-quality reference genome and annotation aids understanding of berry development for evergreen blueberry (Vaccinium darrowii).</title>
        <authorList>
            <person name="Yu J."/>
            <person name="Hulse-Kemp A.M."/>
            <person name="Babiker E."/>
            <person name="Staton M."/>
        </authorList>
    </citation>
    <scope>NUCLEOTIDE SEQUENCE [LARGE SCALE GENOMIC DNA]</scope>
    <source>
        <strain evidence="2">cv. NJ 8807/NJ 8810</strain>
        <tissue evidence="1">Young leaf</tissue>
    </source>
</reference>
<evidence type="ECO:0000313" key="2">
    <source>
        <dbReference type="Proteomes" id="UP000828048"/>
    </source>
</evidence>
<comment type="caution">
    <text evidence="1">The sequence shown here is derived from an EMBL/GenBank/DDBJ whole genome shotgun (WGS) entry which is preliminary data.</text>
</comment>
<proteinExistence type="predicted"/>
<evidence type="ECO:0000313" key="1">
    <source>
        <dbReference type="EMBL" id="KAH7866890.1"/>
    </source>
</evidence>
<keyword evidence="2" id="KW-1185">Reference proteome</keyword>
<organism evidence="1 2">
    <name type="scientific">Vaccinium darrowii</name>
    <dbReference type="NCBI Taxonomy" id="229202"/>
    <lineage>
        <taxon>Eukaryota</taxon>
        <taxon>Viridiplantae</taxon>
        <taxon>Streptophyta</taxon>
        <taxon>Embryophyta</taxon>
        <taxon>Tracheophyta</taxon>
        <taxon>Spermatophyta</taxon>
        <taxon>Magnoliopsida</taxon>
        <taxon>eudicotyledons</taxon>
        <taxon>Gunneridae</taxon>
        <taxon>Pentapetalae</taxon>
        <taxon>asterids</taxon>
        <taxon>Ericales</taxon>
        <taxon>Ericaceae</taxon>
        <taxon>Vaccinioideae</taxon>
        <taxon>Vaccinieae</taxon>
        <taxon>Vaccinium</taxon>
    </lineage>
</organism>
<gene>
    <name evidence="1" type="ORF">Vadar_026368</name>
</gene>
<accession>A0ACB7ZMW4</accession>
<name>A0ACB7ZMW4_9ERIC</name>
<dbReference type="EMBL" id="CM037159">
    <property type="protein sequence ID" value="KAH7866890.1"/>
    <property type="molecule type" value="Genomic_DNA"/>
</dbReference>
<sequence>MTLNEDGVDEEKALQALRKIFCSGMSPSMTTENERFKEILQMLAPELNVSIDRVGLKCLEVYEEEKAKRKRILSNLDGQWILSFTRVGHQSDDSPHDVILKSLKDWGIENKIATITVPNSSLYGETVAIVKDYISGKKELQLDGRIFGVYCCSDIIEPEPSWYYKNNKIKEALILESAGEFSYRSRGSWYDKPSKKEWKKVDHINRLMDDIYDIVFPLFEIGYSTSNVYLHHLQELQAHLMRESTSSNKLLSSVMEKLLETFGTYMKDMYLVLAIASVIDPRYKMKYVEFSTQKFGDTDGNSRAATVREAVRNLYKDYVKLESDSNDNSNLLREYTQFLQSTNQLKSELDSYLEEPVIEWSEDFNALSWWKAASSKYPTVSKMARDFLAIPISLATSDKAFYTQKREVDECMVSLGRDLKNALMSLQSWFPKPKKIEGKLDASPLRTIW</sequence>
<protein>
    <submittedName>
        <fullName evidence="1">Uncharacterized protein</fullName>
    </submittedName>
</protein>